<organism evidence="3">
    <name type="scientific">Notodromas monacha</name>
    <dbReference type="NCBI Taxonomy" id="399045"/>
    <lineage>
        <taxon>Eukaryota</taxon>
        <taxon>Metazoa</taxon>
        <taxon>Ecdysozoa</taxon>
        <taxon>Arthropoda</taxon>
        <taxon>Crustacea</taxon>
        <taxon>Oligostraca</taxon>
        <taxon>Ostracoda</taxon>
        <taxon>Podocopa</taxon>
        <taxon>Podocopida</taxon>
        <taxon>Cypridocopina</taxon>
        <taxon>Cypridoidea</taxon>
        <taxon>Cyprididae</taxon>
        <taxon>Notodromas</taxon>
    </lineage>
</organism>
<dbReference type="InterPro" id="IPR022613">
    <property type="entry name" value="CH_CAMSAP_2"/>
</dbReference>
<dbReference type="GO" id="GO:0007026">
    <property type="term" value="P:negative regulation of microtubule depolymerization"/>
    <property type="evidence" value="ECO:0007669"/>
    <property type="project" value="TreeGrafter"/>
</dbReference>
<dbReference type="SUPFAM" id="SSF47576">
    <property type="entry name" value="Calponin-homology domain, CH-domain"/>
    <property type="match status" value="1"/>
</dbReference>
<feature type="domain" description="CASAMP second calponin-homology" evidence="1">
    <location>
        <begin position="228"/>
        <end position="310"/>
    </location>
</feature>
<evidence type="ECO:0000259" key="1">
    <source>
        <dbReference type="Pfam" id="PF11971"/>
    </source>
</evidence>
<reference evidence="3" key="1">
    <citation type="submission" date="2020-11" db="EMBL/GenBank/DDBJ databases">
        <authorList>
            <person name="Tran Van P."/>
        </authorList>
    </citation>
    <scope>NUCLEOTIDE SEQUENCE</scope>
</reference>
<protein>
    <submittedName>
        <fullName evidence="3">Uncharacterized protein</fullName>
    </submittedName>
</protein>
<name>A0A7R9GCB5_9CRUS</name>
<dbReference type="AlphaFoldDB" id="A0A7R9GCB5"/>
<dbReference type="Pfam" id="PF11971">
    <property type="entry name" value="CAMSAP_CH"/>
    <property type="match status" value="1"/>
</dbReference>
<evidence type="ECO:0000313" key="4">
    <source>
        <dbReference type="Proteomes" id="UP000678499"/>
    </source>
</evidence>
<sequence length="331" mass="37007">MRLIDLSLVSDDQLAKQRASVTWLLRKAFKNKVPEELVDPYYRDHKDQEWLKPQVVRDLANATYYCMTLANIYSSPSFTQLNHWGVIQALNRKGVYVGEPGDVALTETVLIQTTPIKMSAHMAMIEALMSLFVKELTAGGRVMTAVRRVHAESEPSSSEKRPSAEEALLTWVNASCAKLAAEIEARLTRDDRDHAGDYDSIEPSDSLAVAALIEDGWFSSNVDGALIHTKVPEFPVACEVDDLRDGSALGGVIGLYCPDDADWSEVRCPTPASSLSQTESLKNLRILAHVCNESLTHNPLCFRVEDLVNMNWFVTVEKHLKRPQKEDVEYM</sequence>
<keyword evidence="4" id="KW-1185">Reference proteome</keyword>
<dbReference type="GO" id="GO:0031122">
    <property type="term" value="P:cytoplasmic microtubule organization"/>
    <property type="evidence" value="ECO:0007669"/>
    <property type="project" value="TreeGrafter"/>
</dbReference>
<dbReference type="EMBL" id="OA882464">
    <property type="protein sequence ID" value="CAD7275504.1"/>
    <property type="molecule type" value="Genomic_DNA"/>
</dbReference>
<accession>A0A7R9GCB5</accession>
<dbReference type="Proteomes" id="UP000678499">
    <property type="component" value="Unassembled WGS sequence"/>
</dbReference>
<dbReference type="GO" id="GO:0051011">
    <property type="term" value="F:microtubule minus-end binding"/>
    <property type="evidence" value="ECO:0007669"/>
    <property type="project" value="TreeGrafter"/>
</dbReference>
<dbReference type="GO" id="GO:0036449">
    <property type="term" value="C:microtubule minus-end"/>
    <property type="evidence" value="ECO:0007669"/>
    <property type="project" value="TreeGrafter"/>
</dbReference>
<dbReference type="Pfam" id="PF25532">
    <property type="entry name" value="CH_CAMSAP2_N"/>
    <property type="match status" value="1"/>
</dbReference>
<dbReference type="InterPro" id="IPR036872">
    <property type="entry name" value="CH_dom_sf"/>
</dbReference>
<dbReference type="EMBL" id="CAJPEX010000427">
    <property type="protein sequence ID" value="CAG0915656.1"/>
    <property type="molecule type" value="Genomic_DNA"/>
</dbReference>
<gene>
    <name evidence="3" type="ORF">NMOB1V02_LOCUS3297</name>
</gene>
<proteinExistence type="predicted"/>
<dbReference type="PANTHER" id="PTHR21595:SF0">
    <property type="entry name" value="PATRONIN"/>
    <property type="match status" value="1"/>
</dbReference>
<dbReference type="GO" id="GO:0005516">
    <property type="term" value="F:calmodulin binding"/>
    <property type="evidence" value="ECO:0007669"/>
    <property type="project" value="InterPro"/>
</dbReference>
<evidence type="ECO:0000259" key="2">
    <source>
        <dbReference type="Pfam" id="PF25532"/>
    </source>
</evidence>
<feature type="domain" description="CASAMP N-terminal" evidence="2">
    <location>
        <begin position="11"/>
        <end position="135"/>
    </location>
</feature>
<evidence type="ECO:0000313" key="3">
    <source>
        <dbReference type="EMBL" id="CAD7275504.1"/>
    </source>
</evidence>
<dbReference type="InterPro" id="IPR058042">
    <property type="entry name" value="CAMSAP_N"/>
</dbReference>
<dbReference type="PANTHER" id="PTHR21595">
    <property type="entry name" value="PATRONIN"/>
    <property type="match status" value="1"/>
</dbReference>
<dbReference type="OrthoDB" id="2125658at2759"/>
<dbReference type="InterPro" id="IPR032940">
    <property type="entry name" value="CAMSAP"/>
</dbReference>